<evidence type="ECO:0000256" key="2">
    <source>
        <dbReference type="ARBA" id="ARBA00022448"/>
    </source>
</evidence>
<dbReference type="InterPro" id="IPR000914">
    <property type="entry name" value="SBP_5_dom"/>
</dbReference>
<dbReference type="RefSeq" id="WP_136361639.1">
    <property type="nucleotide sequence ID" value="NZ_VRYN01000001.1"/>
</dbReference>
<keyword evidence="3" id="KW-0732">Signal</keyword>
<evidence type="ECO:0000256" key="3">
    <source>
        <dbReference type="ARBA" id="ARBA00022729"/>
    </source>
</evidence>
<dbReference type="PROSITE" id="PS51318">
    <property type="entry name" value="TAT"/>
    <property type="match status" value="1"/>
</dbReference>
<feature type="region of interest" description="Disordered" evidence="4">
    <location>
        <begin position="1"/>
        <end position="29"/>
    </location>
</feature>
<evidence type="ECO:0000256" key="4">
    <source>
        <dbReference type="SAM" id="MobiDB-lite"/>
    </source>
</evidence>
<dbReference type="AlphaFoldDB" id="A0A4D6GW64"/>
<keyword evidence="2" id="KW-0813">Transport</keyword>
<protein>
    <submittedName>
        <fullName evidence="6">ABC-type transport system periplasmic substrate-binding protein (Probable substrate dipeptide/oligopeptide)</fullName>
    </submittedName>
    <submittedName>
        <fullName evidence="7">Peptide/nickel transport system substrate-binding protein</fullName>
    </submittedName>
</protein>
<dbReference type="GO" id="GO:0042597">
    <property type="term" value="C:periplasmic space"/>
    <property type="evidence" value="ECO:0007669"/>
    <property type="project" value="UniProtKB-ARBA"/>
</dbReference>
<gene>
    <name evidence="6" type="primary">dppA3</name>
    <name evidence="7" type="ORF">APQ99_00730</name>
    <name evidence="6" type="ORF">HBSAL_11565</name>
</gene>
<name>A0A4D6GW64_HALS9</name>
<dbReference type="InterPro" id="IPR006311">
    <property type="entry name" value="TAT_signal"/>
</dbReference>
<evidence type="ECO:0000313" key="9">
    <source>
        <dbReference type="Proteomes" id="UP000323075"/>
    </source>
</evidence>
<dbReference type="Proteomes" id="UP000323075">
    <property type="component" value="Unassembled WGS sequence"/>
</dbReference>
<evidence type="ECO:0000256" key="1">
    <source>
        <dbReference type="ARBA" id="ARBA00005695"/>
    </source>
</evidence>
<accession>A0A4D6GW64</accession>
<reference evidence="6" key="3">
    <citation type="journal article" name="MicrobiologyOpen">
        <title>Whole-genome comparison between the type strain of Halobacterium salinarum (DSM 3754(T)) and the laboratory strains R1 and NRC-1.</title>
        <authorList>
            <person name="Pfeiffer F."/>
            <person name="Losensky G."/>
            <person name="Marchfelder A."/>
            <person name="Habermann B."/>
            <person name="Dyall-Smith M."/>
        </authorList>
    </citation>
    <scope>NUCLEOTIDE SEQUENCE</scope>
    <source>
        <strain evidence="6">91-R6</strain>
    </source>
</reference>
<dbReference type="InterPro" id="IPR030678">
    <property type="entry name" value="Peptide/Ni-bd"/>
</dbReference>
<dbReference type="Gene3D" id="3.10.105.10">
    <property type="entry name" value="Dipeptide-binding Protein, Domain 3"/>
    <property type="match status" value="1"/>
</dbReference>
<dbReference type="InterPro" id="IPR019546">
    <property type="entry name" value="TAT_signal_bac_arc"/>
</dbReference>
<dbReference type="Pfam" id="PF00496">
    <property type="entry name" value="SBP_bac_5"/>
    <property type="match status" value="1"/>
</dbReference>
<organism evidence="6 8">
    <name type="scientific">Halobacterium salinarum (strain ATCC 33171 / DSM 3754 / JCM 8978 / NBRC 102687 / NCIMB 764 / 91-R6)</name>
    <dbReference type="NCBI Taxonomy" id="2597657"/>
    <lineage>
        <taxon>Archaea</taxon>
        <taxon>Methanobacteriati</taxon>
        <taxon>Methanobacteriota</taxon>
        <taxon>Stenosarchaea group</taxon>
        <taxon>Halobacteria</taxon>
        <taxon>Halobacteriales</taxon>
        <taxon>Halobacteriaceae</taxon>
        <taxon>Halobacterium</taxon>
    </lineage>
</organism>
<dbReference type="InterPro" id="IPR039424">
    <property type="entry name" value="SBP_5"/>
</dbReference>
<dbReference type="NCBIfam" id="TIGR01409">
    <property type="entry name" value="TAT_signal_seq"/>
    <property type="match status" value="1"/>
</dbReference>
<dbReference type="EMBL" id="CP038631">
    <property type="protein sequence ID" value="QCC45955.1"/>
    <property type="molecule type" value="Genomic_DNA"/>
</dbReference>
<dbReference type="GO" id="GO:0043190">
    <property type="term" value="C:ATP-binding cassette (ABC) transporter complex"/>
    <property type="evidence" value="ECO:0007669"/>
    <property type="project" value="InterPro"/>
</dbReference>
<feature type="domain" description="Solute-binding protein family 5" evidence="5">
    <location>
        <begin position="125"/>
        <end position="494"/>
    </location>
</feature>
<evidence type="ECO:0000313" key="6">
    <source>
        <dbReference type="EMBL" id="QCC45955.1"/>
    </source>
</evidence>
<feature type="compositionally biased region" description="Low complexity" evidence="4">
    <location>
        <begin position="50"/>
        <end position="68"/>
    </location>
</feature>
<dbReference type="GO" id="GO:1904680">
    <property type="term" value="F:peptide transmembrane transporter activity"/>
    <property type="evidence" value="ECO:0007669"/>
    <property type="project" value="TreeGrafter"/>
</dbReference>
<evidence type="ECO:0000313" key="7">
    <source>
        <dbReference type="EMBL" id="TYO82212.1"/>
    </source>
</evidence>
<dbReference type="Proteomes" id="UP000296216">
    <property type="component" value="Chromosome"/>
</dbReference>
<feature type="region of interest" description="Disordered" evidence="4">
    <location>
        <begin position="41"/>
        <end position="79"/>
    </location>
</feature>
<dbReference type="CDD" id="cd00995">
    <property type="entry name" value="PBP2_NikA_DppA_OppA_like"/>
    <property type="match status" value="1"/>
</dbReference>
<dbReference type="PANTHER" id="PTHR30290:SF9">
    <property type="entry name" value="OLIGOPEPTIDE-BINDING PROTEIN APPA"/>
    <property type="match status" value="1"/>
</dbReference>
<dbReference type="SUPFAM" id="SSF53850">
    <property type="entry name" value="Periplasmic binding protein-like II"/>
    <property type="match status" value="1"/>
</dbReference>
<dbReference type="PANTHER" id="PTHR30290">
    <property type="entry name" value="PERIPLASMIC BINDING COMPONENT OF ABC TRANSPORTER"/>
    <property type="match status" value="1"/>
</dbReference>
<dbReference type="PIRSF" id="PIRSF002741">
    <property type="entry name" value="MppA"/>
    <property type="match status" value="1"/>
</dbReference>
<feature type="region of interest" description="Disordered" evidence="4">
    <location>
        <begin position="502"/>
        <end position="528"/>
    </location>
</feature>
<evidence type="ECO:0000259" key="5">
    <source>
        <dbReference type="Pfam" id="PF00496"/>
    </source>
</evidence>
<sequence>MANRDTHARPSRPNTDQSTSEAHSRRRVLKALGATGVAAGVAGCLGGGSDDSAATATSEETSSPDTETLQPENIPRGGTFKVATTSTTNGLNAFRIGDGETSARVEAVMDAGFSRTGEAYEDILPLWFEDFSVSEPVDQIEITLRDNLEYGNGYGELTADDYLWNVNNLWRPDWTAFTYSHLFNVGADNTPITFEKVDKYTIRETIPEPRPFFPYNEPLGGMFPIPKALAKPYVEAEDADGLEQDEEVMRAAFNGNLGLWDLKRWSQQSVMAFERAEDYYLRKWAKRDDRVPEVMANAPYFDEYHVQYFNKASTAREALKGGEIDRVSIPSTDVPEFRDQGGIELYKNPYRSWSGYLGINHRANGWTQLRNKKVRHAMAHIYHNEFIVENILNGRAGVQNTLHPTWGPYATENLTTFSGSLDEARRLLKEGTSNDYGYSGDTFVGPDGNQVELTIVYQSGQTDDLRAAYLKKRLGKVGIKLNQETTSWPNLMSNYFKTTETAPGFSGEPGYGDENRQPSDYNRGPQDEAVSAQPWDFMLTLGFDYGPNTPAQTITNLFGTEQSFNSYGYAPDRDLAGMRDAAQTAASRDAAKAKITEMLEYLSEERPVIFEYNPYNFYAYNDSVENIPDSPANDYYVEERYSEMYFSDGASGR</sequence>
<reference evidence="6 8" key="1">
    <citation type="journal article" date="2019" name="Microbiol. Resour. Announc.">
        <title>The Genome Sequence of the Halobacterium salinarum Type Strain Is Closely Related to That of Laboratory Strains NRC-1 and R1.</title>
        <authorList>
            <person name="Pfeiffer F."/>
            <person name="Marchfelder A."/>
            <person name="Habermann B."/>
            <person name="Dyall-Smith M.L."/>
        </authorList>
    </citation>
    <scope>NUCLEOTIDE SEQUENCE [LARGE SCALE GENOMIC DNA]</scope>
    <source>
        <strain evidence="6">91-R6</strain>
        <strain evidence="8">ATCC 33171 / DSM 3754 / JCM 8978 / NBRC 102687 / NCIMB 764 / 91-R6</strain>
    </source>
</reference>
<feature type="compositionally biased region" description="Polar residues" evidence="4">
    <location>
        <begin position="12"/>
        <end position="21"/>
    </location>
</feature>
<proteinExistence type="inferred from homology"/>
<dbReference type="Gene3D" id="3.40.190.10">
    <property type="entry name" value="Periplasmic binding protein-like II"/>
    <property type="match status" value="1"/>
</dbReference>
<dbReference type="GeneID" id="39856143"/>
<comment type="similarity">
    <text evidence="1">Belongs to the bacterial solute-binding protein 5 family.</text>
</comment>
<dbReference type="EMBL" id="VRYN01000001">
    <property type="protein sequence ID" value="TYO82212.1"/>
    <property type="molecule type" value="Genomic_DNA"/>
</dbReference>
<dbReference type="GO" id="GO:0015833">
    <property type="term" value="P:peptide transport"/>
    <property type="evidence" value="ECO:0007669"/>
    <property type="project" value="TreeGrafter"/>
</dbReference>
<evidence type="ECO:0000313" key="8">
    <source>
        <dbReference type="Proteomes" id="UP000296216"/>
    </source>
</evidence>
<reference evidence="7 9" key="2">
    <citation type="submission" date="2019-07" db="EMBL/GenBank/DDBJ databases">
        <title>Genomic Encyclopedia of Archaeal and Bacterial Type Strains, Phase II (KMG-II): from individual species to whole genera.</title>
        <authorList>
            <person name="Goeker M."/>
        </authorList>
    </citation>
    <scope>NUCLEOTIDE SEQUENCE [LARGE SCALE GENOMIC DNA]</scope>
    <source>
        <strain evidence="7 9">DSM 3754</strain>
    </source>
</reference>